<protein>
    <submittedName>
        <fullName evidence="1">Uncharacterized protein</fullName>
    </submittedName>
</protein>
<accession>M0KB29</accession>
<keyword evidence="2" id="KW-1185">Reference proteome</keyword>
<dbReference type="PATRIC" id="fig|1227452.3.peg.3423"/>
<evidence type="ECO:0000313" key="2">
    <source>
        <dbReference type="Proteomes" id="UP000011623"/>
    </source>
</evidence>
<evidence type="ECO:0000313" key="1">
    <source>
        <dbReference type="EMBL" id="EMA17030.1"/>
    </source>
</evidence>
<dbReference type="AlphaFoldDB" id="M0KB29"/>
<sequence>MGERIHLVVSEAQKERWDAFADGHNDIDDRSDLIRTAVETYIASADTESDLPEEIEDKFDDLLVHFERLESRVSFANESFETLLEHQLDADEVEDIVEYHTQMLKDEIERYEQGATEDGSDE</sequence>
<proteinExistence type="predicted"/>
<dbReference type="Proteomes" id="UP000011623">
    <property type="component" value="Unassembled WGS sequence"/>
</dbReference>
<dbReference type="RefSeq" id="WP_008312581.1">
    <property type="nucleotide sequence ID" value="NZ_AOLW01000047.1"/>
</dbReference>
<name>M0KB29_9EURY</name>
<gene>
    <name evidence="1" type="ORF">C442_17210</name>
</gene>
<comment type="caution">
    <text evidence="1">The sequence shown here is derived from an EMBL/GenBank/DDBJ whole genome shotgun (WGS) entry which is preliminary data.</text>
</comment>
<reference evidence="1 2" key="1">
    <citation type="journal article" date="2014" name="PLoS Genet.">
        <title>Phylogenetically driven sequencing of extremely halophilic archaea reveals strategies for static and dynamic osmo-response.</title>
        <authorList>
            <person name="Becker E.A."/>
            <person name="Seitzer P.M."/>
            <person name="Tritt A."/>
            <person name="Larsen D."/>
            <person name="Krusor M."/>
            <person name="Yao A.I."/>
            <person name="Wu D."/>
            <person name="Madern D."/>
            <person name="Eisen J.A."/>
            <person name="Darling A.E."/>
            <person name="Facciotti M.T."/>
        </authorList>
    </citation>
    <scope>NUCLEOTIDE SEQUENCE [LARGE SCALE GENOMIC DNA]</scope>
    <source>
        <strain evidence="1 2">JCM 13557</strain>
    </source>
</reference>
<organism evidence="1 2">
    <name type="scientific">Haloarcula amylolytica JCM 13557</name>
    <dbReference type="NCBI Taxonomy" id="1227452"/>
    <lineage>
        <taxon>Archaea</taxon>
        <taxon>Methanobacteriati</taxon>
        <taxon>Methanobacteriota</taxon>
        <taxon>Stenosarchaea group</taxon>
        <taxon>Halobacteria</taxon>
        <taxon>Halobacteriales</taxon>
        <taxon>Haloarculaceae</taxon>
        <taxon>Haloarcula</taxon>
    </lineage>
</organism>
<dbReference type="EMBL" id="AOLW01000047">
    <property type="protein sequence ID" value="EMA17030.1"/>
    <property type="molecule type" value="Genomic_DNA"/>
</dbReference>